<dbReference type="InterPro" id="IPR005101">
    <property type="entry name" value="Cryptochr/Photolyase_FAD-bd"/>
</dbReference>
<evidence type="ECO:0000256" key="7">
    <source>
        <dbReference type="RuleBase" id="RU004182"/>
    </source>
</evidence>
<dbReference type="EMBL" id="FTOP01000013">
    <property type="protein sequence ID" value="SIT04421.1"/>
    <property type="molecule type" value="Genomic_DNA"/>
</dbReference>
<protein>
    <submittedName>
        <fullName evidence="9">Deoxyribodipyrimidine photo-lyase</fullName>
    </submittedName>
</protein>
<dbReference type="SUPFAM" id="SSF48173">
    <property type="entry name" value="Cryptochrome/photolyase FAD-binding domain"/>
    <property type="match status" value="1"/>
</dbReference>
<dbReference type="InterPro" id="IPR002081">
    <property type="entry name" value="Cryptochrome/DNA_photolyase_1"/>
</dbReference>
<proteinExistence type="inferred from homology"/>
<dbReference type="PROSITE" id="PS00691">
    <property type="entry name" value="DNA_PHOTOLYASES_1_2"/>
    <property type="match status" value="1"/>
</dbReference>
<dbReference type="GO" id="GO:0006950">
    <property type="term" value="P:response to stress"/>
    <property type="evidence" value="ECO:0007669"/>
    <property type="project" value="UniProtKB-ARBA"/>
</dbReference>
<name>A0A1N7P1I2_9BACT</name>
<dbReference type="Pfam" id="PF00875">
    <property type="entry name" value="DNA_photolyase"/>
    <property type="match status" value="1"/>
</dbReference>
<dbReference type="STRING" id="529505.SAMN05421761_11342"/>
<dbReference type="PRINTS" id="PR00147">
    <property type="entry name" value="DNAPHOTLYASE"/>
</dbReference>
<evidence type="ECO:0000256" key="3">
    <source>
        <dbReference type="ARBA" id="ARBA00022827"/>
    </source>
</evidence>
<reference evidence="10" key="1">
    <citation type="submission" date="2017-01" db="EMBL/GenBank/DDBJ databases">
        <authorList>
            <person name="Varghese N."/>
            <person name="Submissions S."/>
        </authorList>
    </citation>
    <scope>NUCLEOTIDE SEQUENCE [LARGE SCALE GENOMIC DNA]</scope>
    <source>
        <strain evidence="10">DSM 46698</strain>
    </source>
</reference>
<dbReference type="InterPro" id="IPR006050">
    <property type="entry name" value="DNA_photolyase_N"/>
</dbReference>
<dbReference type="Gene3D" id="3.40.50.620">
    <property type="entry name" value="HUPs"/>
    <property type="match status" value="1"/>
</dbReference>
<evidence type="ECO:0000256" key="1">
    <source>
        <dbReference type="ARBA" id="ARBA00001932"/>
    </source>
</evidence>
<dbReference type="GO" id="GO:0003677">
    <property type="term" value="F:DNA binding"/>
    <property type="evidence" value="ECO:0007669"/>
    <property type="project" value="TreeGrafter"/>
</dbReference>
<keyword evidence="4 7" id="KW-0157">Chromophore</keyword>
<evidence type="ECO:0000259" key="8">
    <source>
        <dbReference type="PROSITE" id="PS51645"/>
    </source>
</evidence>
<dbReference type="PROSITE" id="PS00394">
    <property type="entry name" value="DNA_PHOTOLYASES_1_1"/>
    <property type="match status" value="1"/>
</dbReference>
<evidence type="ECO:0000256" key="6">
    <source>
        <dbReference type="PIRSR" id="PIRSR602081-2"/>
    </source>
</evidence>
<dbReference type="GO" id="GO:0003904">
    <property type="term" value="F:deoxyribodipyrimidine photo-lyase activity"/>
    <property type="evidence" value="ECO:0007669"/>
    <property type="project" value="TreeGrafter"/>
</dbReference>
<dbReference type="GO" id="GO:0006139">
    <property type="term" value="P:nucleobase-containing compound metabolic process"/>
    <property type="evidence" value="ECO:0007669"/>
    <property type="project" value="UniProtKB-ARBA"/>
</dbReference>
<gene>
    <name evidence="9" type="ORF">SAMN05421761_11342</name>
</gene>
<feature type="site" description="Electron transfer via tryptophanyl radical" evidence="6">
    <location>
        <position position="361"/>
    </location>
</feature>
<keyword evidence="9" id="KW-0456">Lyase</keyword>
<keyword evidence="3 5" id="KW-0274">FAD</keyword>
<comment type="similarity">
    <text evidence="7">Belongs to the DNA photolyase family.</text>
</comment>
<dbReference type="GO" id="GO:0071949">
    <property type="term" value="F:FAD binding"/>
    <property type="evidence" value="ECO:0007669"/>
    <property type="project" value="TreeGrafter"/>
</dbReference>
<dbReference type="PANTHER" id="PTHR11455:SF9">
    <property type="entry name" value="CRYPTOCHROME CIRCADIAN CLOCK 5 ISOFORM X1"/>
    <property type="match status" value="1"/>
</dbReference>
<dbReference type="Proteomes" id="UP000186026">
    <property type="component" value="Unassembled WGS sequence"/>
</dbReference>
<feature type="site" description="Electron transfer via tryptophanyl radical" evidence="6">
    <location>
        <position position="384"/>
    </location>
</feature>
<dbReference type="AlphaFoldDB" id="A0A1N7P1I2"/>
<dbReference type="Gene3D" id="1.25.40.80">
    <property type="match status" value="1"/>
</dbReference>
<organism evidence="9 10">
    <name type="scientific">Belliella pelovolcani</name>
    <dbReference type="NCBI Taxonomy" id="529505"/>
    <lineage>
        <taxon>Bacteria</taxon>
        <taxon>Pseudomonadati</taxon>
        <taxon>Bacteroidota</taxon>
        <taxon>Cytophagia</taxon>
        <taxon>Cytophagales</taxon>
        <taxon>Cyclobacteriaceae</taxon>
        <taxon>Belliella</taxon>
    </lineage>
</organism>
<feature type="domain" description="Photolyase/cryptochrome alpha/beta" evidence="8">
    <location>
        <begin position="23"/>
        <end position="153"/>
    </location>
</feature>
<sequence length="453" mass="53375">MAIDKQFFISSINELLAITIMEKISIFWFRRDLRLEDNTGLYYAFEQESNVLPLFIFDRNILDDLEDKSDARVEFIHQQISRISNELSDFESSILVKYGKPEEVWKELLNTYDIQNVYTNRDYEPYAKERDESIKKLLKEKGIQFLDFKDQVIFEKEEIVNGSGDFYKVFTPYSRVWLDKFKKSNIELLSLDGRKRNFYKTKPLPIPSLEEMGFQQTSIAIPPLEIDKPLISKYDKVRNFPAINGTSRLGIHLRFGTISVRKLALEAAQLNDTYLNELIWREFYMMILFHNPQVVDKAFKPQYDTIPWRNAEDDFNKWCEGKTGYPIVDAGMRELNATGYMHNRVRMIVASFLTKHLLIDWRWGEAYFAKKLLDFELSSNNGGWQWAAGTGTDAQPYFRVFNPESQTEKFDKELKYIKKWVPEYGTSAYPKPMVDHKFARERAIETYKTALNS</sequence>
<dbReference type="PROSITE" id="PS51645">
    <property type="entry name" value="PHR_CRY_ALPHA_BETA"/>
    <property type="match status" value="1"/>
</dbReference>
<feature type="binding site" evidence="5">
    <location>
        <position position="274"/>
    </location>
    <ligand>
        <name>FAD</name>
        <dbReference type="ChEBI" id="CHEBI:57692"/>
    </ligand>
</feature>
<dbReference type="InterPro" id="IPR014729">
    <property type="entry name" value="Rossmann-like_a/b/a_fold"/>
</dbReference>
<comment type="cofactor">
    <cofactor evidence="1">
        <name>(6R)-5,10-methylene-5,6,7,8-tetrahydrofolate</name>
        <dbReference type="ChEBI" id="CHEBI:15636"/>
    </cofactor>
</comment>
<keyword evidence="10" id="KW-1185">Reference proteome</keyword>
<feature type="binding site" evidence="5">
    <location>
        <position position="234"/>
    </location>
    <ligand>
        <name>FAD</name>
        <dbReference type="ChEBI" id="CHEBI:57692"/>
    </ligand>
</feature>
<keyword evidence="2 5" id="KW-0285">Flavoprotein</keyword>
<evidence type="ECO:0000256" key="4">
    <source>
        <dbReference type="ARBA" id="ARBA00022991"/>
    </source>
</evidence>
<dbReference type="InterPro" id="IPR036155">
    <property type="entry name" value="Crypto/Photolyase_N_sf"/>
</dbReference>
<accession>A0A1N7P1I2</accession>
<dbReference type="InterPro" id="IPR018394">
    <property type="entry name" value="DNA_photolyase_1_CS_C"/>
</dbReference>
<comment type="cofactor">
    <cofactor evidence="5">
        <name>FAD</name>
        <dbReference type="ChEBI" id="CHEBI:57692"/>
    </cofactor>
    <text evidence="5">Binds 1 FAD per subunit.</text>
</comment>
<evidence type="ECO:0000256" key="2">
    <source>
        <dbReference type="ARBA" id="ARBA00022630"/>
    </source>
</evidence>
<evidence type="ECO:0000313" key="9">
    <source>
        <dbReference type="EMBL" id="SIT04421.1"/>
    </source>
</evidence>
<feature type="site" description="Electron transfer via tryptophanyl radical" evidence="6">
    <location>
        <position position="308"/>
    </location>
</feature>
<dbReference type="Pfam" id="PF03441">
    <property type="entry name" value="FAD_binding_7"/>
    <property type="match status" value="1"/>
</dbReference>
<evidence type="ECO:0000313" key="10">
    <source>
        <dbReference type="Proteomes" id="UP000186026"/>
    </source>
</evidence>
<evidence type="ECO:0000256" key="5">
    <source>
        <dbReference type="PIRSR" id="PIRSR602081-1"/>
    </source>
</evidence>
<dbReference type="SUPFAM" id="SSF52425">
    <property type="entry name" value="Cryptochrome/photolyase, N-terminal domain"/>
    <property type="match status" value="1"/>
</dbReference>
<dbReference type="Gene3D" id="1.10.579.10">
    <property type="entry name" value="DNA Cyclobutane Dipyrimidine Photolyase, subunit A, domain 3"/>
    <property type="match status" value="1"/>
</dbReference>
<feature type="binding site" evidence="5">
    <location>
        <begin position="277"/>
        <end position="284"/>
    </location>
    <ligand>
        <name>FAD</name>
        <dbReference type="ChEBI" id="CHEBI:57692"/>
    </ligand>
</feature>
<dbReference type="InterPro" id="IPR036134">
    <property type="entry name" value="Crypto/Photolyase_FAD-like_sf"/>
</dbReference>
<dbReference type="PANTHER" id="PTHR11455">
    <property type="entry name" value="CRYPTOCHROME"/>
    <property type="match status" value="1"/>
</dbReference>